<dbReference type="SUPFAM" id="SSF54637">
    <property type="entry name" value="Thioesterase/thiol ester dehydrase-isomerase"/>
    <property type="match status" value="1"/>
</dbReference>
<keyword evidence="2" id="KW-0597">Phosphoprotein</keyword>
<evidence type="ECO:0000256" key="4">
    <source>
        <dbReference type="ARBA" id="ARBA00022801"/>
    </source>
</evidence>
<dbReference type="Gene3D" id="6.10.250.1930">
    <property type="match status" value="1"/>
</dbReference>
<keyword evidence="4" id="KW-0378">Hydrolase</keyword>
<dbReference type="InterPro" id="IPR016035">
    <property type="entry name" value="Acyl_Trfase/lysoPLipase"/>
</dbReference>
<dbReference type="Gene3D" id="3.60.130.30">
    <property type="match status" value="1"/>
</dbReference>
<dbReference type="GO" id="GO:0006633">
    <property type="term" value="P:fatty acid biosynthetic process"/>
    <property type="evidence" value="ECO:0007669"/>
    <property type="project" value="InterPro"/>
</dbReference>
<dbReference type="FunFam" id="3.40.366.10:FF:000003">
    <property type="entry name" value="Fatty acid synthase subunit beta dehydratase"/>
    <property type="match status" value="1"/>
</dbReference>
<sequence>MTAPLTNEPYSKISGDFNPIHINPYFSDFALLPGTITHGLWSSAATRKYVENVVAQGNPERVLSYDVTFVGMVLPGEELEVKIKHIGMNDGNMVVNIETFNPRGEKVIDGSAEVAQPTTAYVFTGQGSQEPGMGMELYNSSPAAKAVWNGADKHLLAVYGFSIIDIVRNNPKTKIIHFGGIKGQAIRQRYMEMSYDAMDKDGNIKTLPLFADINARTPKYTFSHPAGLLFATQFAQIALVVTEKSAFEDMRSKGFRAVERDEHNRSSYAMCAVNPSRISKTFNDAALREVVDSIAHRTDLLLEIVNLNVEGQQYVCAGELVALQTLTNVLNYLKLQKIDIAKLTETFTVEKRAQEQKKAEGHIKLERRFATIPLPGIDVPFHSKYLWAGVMPFRAYLSKKINAAHLNPDTLIGKYPYSVSRDYAQRIYDQTASPRLDKVLRNWESEGWETAAQRQKLAYIILVELLAYQFASPVRWIETQDRLFSQYKSEQFIEIGPSPTLTGMATRTLKARYENEDDSISRKRTILCHAKDAKEIYYQFEDEVEEAKKPSESDAPSGGAATAIEDEPLKAVDTLCVIIPQKLKKKADEVLLSKTIRDLVGGKSTLQNEILRDLQLEFASAPEKGEELPLDELGAALGVGYLGTLGKYTSGLVSRLVGGKMPGGFNVSAIKGYLSKIWGIGPGRADGVLLLGVTLEPAKRLGSEAEAKSWLDGVVAADAQRSGISLSSGGSAGGGGGSGGAVINSEEFLKFAADQEAFASQQIELYMRYLKKDSRAGGKAYENEKATVRGLQDKLDSINKEHGDLYIDGIQPIFEPLKARHFDSSWNWVRQDALLMFYDIIFGKLTTVDREITAQRGETYKVAKQFGQQLIDNCREVVGEAPLYKDVTFATAPHAEVTAGGEIVYSEVVREGVRKLEAYGLAEPVLWTATILSPKSEILHKGKFRKAITRDNSLDCKITNGPDAERVLQTVKVTPRANFTFEFSKLEDSASLADLAHLRGLHDLEKVIVVTGSAEVGPWGSSCTHWEMDARAEFTIKGCVEMAWMMGFIKHFDGRLKDRSLSVGWVDAKSSEPVHNNDVRGKYKKDILAHAGVQLIEPGLFKGYDPQKKIFNQEIQLAHDLERLEIDEAKAHKFTKEHGDKVDTWPKEGGQWFVKFKKGVRVLVPKAFKFSRTVSGQSPTGWDAGRYGIPAVIIAQTDCVSLRALVCTVEALTMSGITTHTNPISICILPKLDRHDEKEVQNDILQETFINTTRVGFMESQGAGVHVIMNVKTALKLGCPIRGIDGFTTTSTDKAERSVPAPRCGALIIARQVPDNQPASILDVKDRSRKSPSVDEIALGKKEGSDSIDQEQGEMAWQDIISCPLPQMVMRRQHLPRQSWSFQKTKGEELSGKAYIAMKAESQFLGFTSAKTGSAMAFAFSQGKKHQAVNIGVGIMSCHHKVSTELFFASQLHKLPSNLPGDPAAASLSAYPFPPPLAQPAEMESSRKANPPLTVWIITMHNNITTESNIMDLQYGPRARYVPEGQRSPVPRPDPMDLFHIPPLPEPELPISDLLQTAEALELFLDESVVEKEQNERLDAWFKYVSQRPRQFSQTNESWGNRKRSKLHMSRAILQVEQMIQRGFTEEYVQKNSIQCFDAEGKTILAYFGRRQLDSECEPLTPKKDARHRGVGKAGAMGYKTVSESSPKVTKPTPPPQSRMAKYISAFQRLVSLTPDTPLDEADKDAIGSELQRTEAEFEEDAGDDDPECARVLTQTILPHISQTSEEEETLEMAGLAHLVHRWYAQGHSYPHPLMPSRQMLGSGGARRMEATQEFIDATSFLHKILGRMLKKAFPKEWQKIHAAYRNGRWVKQDSKEGMWLGRAVIWKLQINLHRDINDGIEGICCCFNGGYYEPACPGGGMMVFPDLDMTFEYPPGSVIMFYSANLYHMVLPWKAKAHNPTTSLTPGRFSFVFFSHAKHGISSGPLVNDKPNGVMVLINRGGKGRPNEPSHLRTKVPSRAHLMQNFSKIGPLLLSRWFLPLKWGLMTS</sequence>
<dbReference type="OrthoDB" id="4251012at2759"/>
<evidence type="ECO:0008006" key="12">
    <source>
        <dbReference type="Google" id="ProtNLM"/>
    </source>
</evidence>
<dbReference type="InterPro" id="IPR003965">
    <property type="entry name" value="Fatty_acid_synthase"/>
</dbReference>
<dbReference type="Pfam" id="PF01575">
    <property type="entry name" value="MaoC_dehydratas"/>
    <property type="match status" value="1"/>
</dbReference>
<dbReference type="InterPro" id="IPR014043">
    <property type="entry name" value="Acyl_transferase_dom"/>
</dbReference>
<keyword evidence="3" id="KW-0808">Transferase</keyword>
<dbReference type="Gene3D" id="3.10.129.10">
    <property type="entry name" value="Hotdog Thioesterase"/>
    <property type="match status" value="1"/>
</dbReference>
<evidence type="ECO:0000313" key="10">
    <source>
        <dbReference type="EMBL" id="KZT32420.1"/>
    </source>
</evidence>
<name>A0A165XPX5_9AGAM</name>
<dbReference type="Proteomes" id="UP000076798">
    <property type="component" value="Unassembled WGS sequence"/>
</dbReference>
<feature type="domain" description="MaoC-like" evidence="7">
    <location>
        <begin position="4"/>
        <end position="99"/>
    </location>
</feature>
<dbReference type="Gene3D" id="6.10.60.10">
    <property type="match status" value="1"/>
</dbReference>
<proteinExistence type="predicted"/>
<dbReference type="PANTHER" id="PTHR10982">
    <property type="entry name" value="MALONYL COA-ACYL CARRIER PROTEIN TRANSACYLASE"/>
    <property type="match status" value="1"/>
</dbReference>
<evidence type="ECO:0000256" key="5">
    <source>
        <dbReference type="SAM" id="MobiDB-lite"/>
    </source>
</evidence>
<dbReference type="InterPro" id="IPR040899">
    <property type="entry name" value="Fas_alpha_ACP"/>
</dbReference>
<dbReference type="Gene3D" id="3.30.70.2490">
    <property type="match status" value="1"/>
</dbReference>
<dbReference type="Gene3D" id="6.10.140.1400">
    <property type="match status" value="1"/>
</dbReference>
<gene>
    <name evidence="10" type="ORF">SISSUDRAFT_1093637</name>
</gene>
<evidence type="ECO:0000256" key="3">
    <source>
        <dbReference type="ARBA" id="ARBA00022679"/>
    </source>
</evidence>
<dbReference type="GO" id="GO:0008897">
    <property type="term" value="F:holo-[acyl-carrier-protein] synthase activity"/>
    <property type="evidence" value="ECO:0007669"/>
    <property type="project" value="InterPro"/>
</dbReference>
<evidence type="ECO:0000259" key="6">
    <source>
        <dbReference type="Pfam" id="PF00698"/>
    </source>
</evidence>
<dbReference type="FunFam" id="3.30.70.3330:FF:000001">
    <property type="entry name" value="Fatty acid synthase subunit beta dehydratase"/>
    <property type="match status" value="1"/>
</dbReference>
<dbReference type="GO" id="GO:0005835">
    <property type="term" value="C:fatty acid synthase complex"/>
    <property type="evidence" value="ECO:0007669"/>
    <property type="project" value="InterPro"/>
</dbReference>
<dbReference type="FunFam" id="3.90.25.70:FF:000001">
    <property type="entry name" value="Fatty acid synthase subunit alpha"/>
    <property type="match status" value="1"/>
</dbReference>
<keyword evidence="11" id="KW-1185">Reference proteome</keyword>
<dbReference type="PANTHER" id="PTHR10982:SF21">
    <property type="entry name" value="FATTY ACID SYNTHASE SUBUNIT BETA"/>
    <property type="match status" value="1"/>
</dbReference>
<dbReference type="Gene3D" id="3.40.366.10">
    <property type="entry name" value="Malonyl-Coenzyme A Acyl Carrier Protein, domain 2"/>
    <property type="match status" value="1"/>
</dbReference>
<dbReference type="SUPFAM" id="SSF52151">
    <property type="entry name" value="FabD/lysophospholipase-like"/>
    <property type="match status" value="1"/>
</dbReference>
<feature type="domain" description="Fatty acid synthase subunit alpha acyl carrier" evidence="9">
    <location>
        <begin position="565"/>
        <end position="726"/>
    </location>
</feature>
<dbReference type="Gene3D" id="3.40.50.720">
    <property type="entry name" value="NAD(P)-binding Rossmann-like Domain"/>
    <property type="match status" value="1"/>
</dbReference>
<dbReference type="InterPro" id="IPR050830">
    <property type="entry name" value="Fungal_FAS"/>
</dbReference>
<dbReference type="InterPro" id="IPR041550">
    <property type="entry name" value="FASI_helical"/>
</dbReference>
<evidence type="ECO:0000259" key="9">
    <source>
        <dbReference type="Pfam" id="PF18325"/>
    </source>
</evidence>
<evidence type="ECO:0000313" key="11">
    <source>
        <dbReference type="Proteomes" id="UP000076798"/>
    </source>
</evidence>
<dbReference type="GO" id="GO:0004312">
    <property type="term" value="F:fatty acid synthase activity"/>
    <property type="evidence" value="ECO:0007669"/>
    <property type="project" value="InterPro"/>
</dbReference>
<dbReference type="Gene3D" id="3.30.70.3330">
    <property type="match status" value="1"/>
</dbReference>
<dbReference type="InterPro" id="IPR002539">
    <property type="entry name" value="MaoC-like_dom"/>
</dbReference>
<feature type="region of interest" description="Disordered" evidence="5">
    <location>
        <begin position="1325"/>
        <end position="1348"/>
    </location>
</feature>
<feature type="domain" description="Malonyl-CoA:ACP transacylase (MAT)" evidence="6">
    <location>
        <begin position="121"/>
        <end position="256"/>
    </location>
</feature>
<feature type="domain" description="Malonyl-CoA:ACP transacylase (MAT)" evidence="6">
    <location>
        <begin position="268"/>
        <end position="415"/>
    </location>
</feature>
<protein>
    <recommendedName>
        <fullName evidence="12">Carrier domain-containing protein</fullName>
    </recommendedName>
</protein>
<dbReference type="CDD" id="cd03447">
    <property type="entry name" value="FAS_MaoC"/>
    <property type="match status" value="1"/>
</dbReference>
<dbReference type="Gene3D" id="3.90.25.70">
    <property type="match status" value="1"/>
</dbReference>
<dbReference type="Gene3D" id="3.40.47.10">
    <property type="match status" value="1"/>
</dbReference>
<dbReference type="PRINTS" id="PR01483">
    <property type="entry name" value="FASYNTHASE"/>
</dbReference>
<dbReference type="Pfam" id="PF00698">
    <property type="entry name" value="Acyl_transf_1"/>
    <property type="match status" value="2"/>
</dbReference>
<evidence type="ECO:0000259" key="8">
    <source>
        <dbReference type="Pfam" id="PF18314"/>
    </source>
</evidence>
<evidence type="ECO:0000256" key="2">
    <source>
        <dbReference type="ARBA" id="ARBA00022553"/>
    </source>
</evidence>
<feature type="domain" description="Fatty acid synthase type I helical" evidence="8">
    <location>
        <begin position="753"/>
        <end position="854"/>
    </location>
</feature>
<dbReference type="InterPro" id="IPR016039">
    <property type="entry name" value="Thiolase-like"/>
</dbReference>
<dbReference type="EMBL" id="KV428336">
    <property type="protein sequence ID" value="KZT32420.1"/>
    <property type="molecule type" value="Genomic_DNA"/>
</dbReference>
<dbReference type="Pfam" id="PF18325">
    <property type="entry name" value="Fas_alpha_ACP"/>
    <property type="match status" value="1"/>
</dbReference>
<accession>A0A165XPX5</accession>
<dbReference type="STRING" id="1314776.A0A165XPX5"/>
<organism evidence="10 11">
    <name type="scientific">Sistotremastrum suecicum HHB10207 ss-3</name>
    <dbReference type="NCBI Taxonomy" id="1314776"/>
    <lineage>
        <taxon>Eukaryota</taxon>
        <taxon>Fungi</taxon>
        <taxon>Dikarya</taxon>
        <taxon>Basidiomycota</taxon>
        <taxon>Agaricomycotina</taxon>
        <taxon>Agaricomycetes</taxon>
        <taxon>Sistotremastrales</taxon>
        <taxon>Sistotremastraceae</taxon>
        <taxon>Sistotremastrum</taxon>
    </lineage>
</organism>
<evidence type="ECO:0000256" key="1">
    <source>
        <dbReference type="ARBA" id="ARBA00022450"/>
    </source>
</evidence>
<dbReference type="InterPro" id="IPR001227">
    <property type="entry name" value="Ac_transferase_dom_sf"/>
</dbReference>
<dbReference type="GO" id="GO:0016787">
    <property type="term" value="F:hydrolase activity"/>
    <property type="evidence" value="ECO:0007669"/>
    <property type="project" value="UniProtKB-KW"/>
</dbReference>
<reference evidence="10 11" key="1">
    <citation type="journal article" date="2016" name="Mol. Biol. Evol.">
        <title>Comparative Genomics of Early-Diverging Mushroom-Forming Fungi Provides Insights into the Origins of Lignocellulose Decay Capabilities.</title>
        <authorList>
            <person name="Nagy L.G."/>
            <person name="Riley R."/>
            <person name="Tritt A."/>
            <person name="Adam C."/>
            <person name="Daum C."/>
            <person name="Floudas D."/>
            <person name="Sun H."/>
            <person name="Yadav J.S."/>
            <person name="Pangilinan J."/>
            <person name="Larsson K.H."/>
            <person name="Matsuura K."/>
            <person name="Barry K."/>
            <person name="Labutti K."/>
            <person name="Kuo R."/>
            <person name="Ohm R.A."/>
            <person name="Bhattacharya S.S."/>
            <person name="Shirouzu T."/>
            <person name="Yoshinaga Y."/>
            <person name="Martin F.M."/>
            <person name="Grigoriev I.V."/>
            <person name="Hibbett D.S."/>
        </authorList>
    </citation>
    <scope>NUCLEOTIDE SEQUENCE [LARGE SCALE GENOMIC DNA]</scope>
    <source>
        <strain evidence="10 11">HHB10207 ss-3</strain>
    </source>
</reference>
<evidence type="ECO:0000259" key="7">
    <source>
        <dbReference type="Pfam" id="PF01575"/>
    </source>
</evidence>
<dbReference type="InterPro" id="IPR029069">
    <property type="entry name" value="HotDog_dom_sf"/>
</dbReference>
<dbReference type="Pfam" id="PF18314">
    <property type="entry name" value="FAS_I_H"/>
    <property type="match status" value="1"/>
</dbReference>
<keyword evidence="1" id="KW-0596">Phosphopantetheine</keyword>